<evidence type="ECO:0000256" key="3">
    <source>
        <dbReference type="ARBA" id="ARBA00009595"/>
    </source>
</evidence>
<gene>
    <name evidence="12" type="ORF">GX356_03125</name>
    <name evidence="13" type="ORF">SAMN06295981_1488</name>
</gene>
<dbReference type="InterPro" id="IPR050241">
    <property type="entry name" value="NAD-cap_RNA_hydrolase_NudC"/>
</dbReference>
<dbReference type="GO" id="GO:0035529">
    <property type="term" value="F:NADH pyrophosphatase activity"/>
    <property type="evidence" value="ECO:0007669"/>
    <property type="project" value="TreeGrafter"/>
</dbReference>
<keyword evidence="14" id="KW-1185">Reference proteome</keyword>
<dbReference type="GO" id="GO:0019677">
    <property type="term" value="P:NAD+ catabolic process"/>
    <property type="evidence" value="ECO:0007669"/>
    <property type="project" value="TreeGrafter"/>
</dbReference>
<dbReference type="Gene3D" id="3.90.79.10">
    <property type="entry name" value="Nucleoside Triphosphate Pyrophosphohydrolase"/>
    <property type="match status" value="1"/>
</dbReference>
<comment type="catalytic activity">
    <reaction evidence="9">
        <text>a 5'-end NAD(+)-phospho-ribonucleoside in mRNA + H2O = a 5'-end phospho-adenosine-phospho-ribonucleoside in mRNA + beta-nicotinamide D-ribonucleotide + 2 H(+)</text>
        <dbReference type="Rhea" id="RHEA:60876"/>
        <dbReference type="Rhea" id="RHEA-COMP:15698"/>
        <dbReference type="Rhea" id="RHEA-COMP:15719"/>
        <dbReference type="ChEBI" id="CHEBI:14649"/>
        <dbReference type="ChEBI" id="CHEBI:15377"/>
        <dbReference type="ChEBI" id="CHEBI:15378"/>
        <dbReference type="ChEBI" id="CHEBI:144029"/>
        <dbReference type="ChEBI" id="CHEBI:144051"/>
    </reaction>
    <physiologicalReaction direction="left-to-right" evidence="9">
        <dbReference type="Rhea" id="RHEA:60877"/>
    </physiologicalReaction>
</comment>
<comment type="similarity">
    <text evidence="3">Belongs to the Nudix hydrolase family. NudC subfamily.</text>
</comment>
<reference evidence="13" key="1">
    <citation type="submission" date="2017-04" db="EMBL/GenBank/DDBJ databases">
        <authorList>
            <person name="Afonso C.L."/>
            <person name="Miller P.J."/>
            <person name="Scott M.A."/>
            <person name="Spackman E."/>
            <person name="Goraichik I."/>
            <person name="Dimitrov K.M."/>
            <person name="Suarez D.L."/>
            <person name="Swayne D.E."/>
        </authorList>
    </citation>
    <scope>NUCLEOTIDE SEQUENCE [LARGE SCALE GENOMIC DNA]</scope>
    <source>
        <strain evidence="13">VDS</strain>
    </source>
</reference>
<name>A0A1X7JDJ3_9CORY</name>
<feature type="domain" description="Nudix hydrolase" evidence="11">
    <location>
        <begin position="115"/>
        <end position="240"/>
    </location>
</feature>
<keyword evidence="6 10" id="KW-0378">Hydrolase</keyword>
<dbReference type="STRING" id="1610489.SAMN06295981_1488"/>
<proteinExistence type="inferred from homology"/>
<evidence type="ECO:0000256" key="2">
    <source>
        <dbReference type="ARBA" id="ARBA00001947"/>
    </source>
</evidence>
<dbReference type="SUPFAM" id="SSF55811">
    <property type="entry name" value="Nudix"/>
    <property type="match status" value="1"/>
</dbReference>
<evidence type="ECO:0000259" key="11">
    <source>
        <dbReference type="PROSITE" id="PS51462"/>
    </source>
</evidence>
<dbReference type="EC" id="3.6.1.22" evidence="4"/>
<dbReference type="PROSITE" id="PS51462">
    <property type="entry name" value="NUDIX"/>
    <property type="match status" value="1"/>
</dbReference>
<comment type="cofactor">
    <cofactor evidence="1">
        <name>Mg(2+)</name>
        <dbReference type="ChEBI" id="CHEBI:18420"/>
    </cofactor>
</comment>
<dbReference type="Proteomes" id="UP000193309">
    <property type="component" value="Unassembled WGS sequence"/>
</dbReference>
<dbReference type="InterPro" id="IPR000086">
    <property type="entry name" value="NUDIX_hydrolase_dom"/>
</dbReference>
<evidence type="ECO:0000313" key="15">
    <source>
        <dbReference type="Proteomes" id="UP000568696"/>
    </source>
</evidence>
<evidence type="ECO:0000313" key="12">
    <source>
        <dbReference type="EMBL" id="NLP38704.1"/>
    </source>
</evidence>
<dbReference type="GO" id="GO:0006742">
    <property type="term" value="P:NADP+ catabolic process"/>
    <property type="evidence" value="ECO:0007669"/>
    <property type="project" value="TreeGrafter"/>
</dbReference>
<dbReference type="PANTHER" id="PTHR42904">
    <property type="entry name" value="NUDIX HYDROLASE, NUDC SUBFAMILY"/>
    <property type="match status" value="1"/>
</dbReference>
<dbReference type="EMBL" id="JAAYSN010000078">
    <property type="protein sequence ID" value="NLP38704.1"/>
    <property type="molecule type" value="Genomic_DNA"/>
</dbReference>
<sequence length="256" mass="28024">MFLPIGPAGEVPVDASGTPLHLSRPPGPPNAHLTVRVTADLSAVRMSLAELESLLPPGGRVVDPRAFGGDRVVSRAVALLRHREQSGFDPADGSPLYFEADGVVAVGAAGRRIFPRVDPAVIGLVELHGEERILLGRNARRGSYWSLIAGYVEHGENLEEAFAREVREETGRRVSDVRYWGSQPWAVSGSLMVGFTSVTGDEHPVGETDGELIETRWVSRPELADLPLARPGSIAHAMITQWRDEWDEWRNTWTAR</sequence>
<keyword evidence="8" id="KW-0520">NAD</keyword>
<evidence type="ECO:0000256" key="5">
    <source>
        <dbReference type="ARBA" id="ARBA00022723"/>
    </source>
</evidence>
<dbReference type="InterPro" id="IPR020476">
    <property type="entry name" value="Nudix_hydrolase"/>
</dbReference>
<comment type="cofactor">
    <cofactor evidence="2">
        <name>Zn(2+)</name>
        <dbReference type="ChEBI" id="CHEBI:29105"/>
    </cofactor>
</comment>
<keyword evidence="5" id="KW-0479">Metal-binding</keyword>
<protein>
    <recommendedName>
        <fullName evidence="4">NAD(+) diphosphatase</fullName>
        <ecNumber evidence="4">3.6.1.22</ecNumber>
    </recommendedName>
</protein>
<dbReference type="PRINTS" id="PR00502">
    <property type="entry name" value="NUDIXFAMILY"/>
</dbReference>
<organism evidence="13 14">
    <name type="scientific">Corynebacterium pollutisoli</name>
    <dbReference type="NCBI Taxonomy" id="1610489"/>
    <lineage>
        <taxon>Bacteria</taxon>
        <taxon>Bacillati</taxon>
        <taxon>Actinomycetota</taxon>
        <taxon>Actinomycetes</taxon>
        <taxon>Mycobacteriales</taxon>
        <taxon>Corynebacteriaceae</taxon>
        <taxon>Corynebacterium</taxon>
    </lineage>
</organism>
<reference evidence="12 15" key="3">
    <citation type="journal article" date="2020" name="Biotechnol. Biofuels">
        <title>New insights from the biogas microbiome by comprehensive genome-resolved metagenomics of nearly 1600 species originating from multiple anaerobic digesters.</title>
        <authorList>
            <person name="Campanaro S."/>
            <person name="Treu L."/>
            <person name="Rodriguez-R L.M."/>
            <person name="Kovalovszki A."/>
            <person name="Ziels R.M."/>
            <person name="Maus I."/>
            <person name="Zhu X."/>
            <person name="Kougias P.G."/>
            <person name="Basile A."/>
            <person name="Luo G."/>
            <person name="Schluter A."/>
            <person name="Konstantinidis K.T."/>
            <person name="Angelidaki I."/>
        </authorList>
    </citation>
    <scope>NUCLEOTIDE SEQUENCE [LARGE SCALE GENOMIC DNA]</scope>
    <source>
        <strain evidence="12">AS23ysBPME_344</strain>
    </source>
</reference>
<evidence type="ECO:0000256" key="9">
    <source>
        <dbReference type="ARBA" id="ARBA00023679"/>
    </source>
</evidence>
<dbReference type="InterPro" id="IPR020084">
    <property type="entry name" value="NUDIX_hydrolase_CS"/>
</dbReference>
<dbReference type="PANTHER" id="PTHR42904:SF6">
    <property type="entry name" value="NAD-CAPPED RNA HYDROLASE NUDT12"/>
    <property type="match status" value="1"/>
</dbReference>
<dbReference type="InterPro" id="IPR049734">
    <property type="entry name" value="NudC-like_C"/>
</dbReference>
<dbReference type="Pfam" id="PF00293">
    <property type="entry name" value="NUDIX"/>
    <property type="match status" value="1"/>
</dbReference>
<dbReference type="AlphaFoldDB" id="A0A1X7JDJ3"/>
<dbReference type="GO" id="GO:0046872">
    <property type="term" value="F:metal ion binding"/>
    <property type="evidence" value="ECO:0007669"/>
    <property type="project" value="UniProtKB-KW"/>
</dbReference>
<dbReference type="Proteomes" id="UP000568696">
    <property type="component" value="Unassembled WGS sequence"/>
</dbReference>
<dbReference type="EMBL" id="FXAR01000004">
    <property type="protein sequence ID" value="SMG25772.1"/>
    <property type="molecule type" value="Genomic_DNA"/>
</dbReference>
<evidence type="ECO:0000313" key="13">
    <source>
        <dbReference type="EMBL" id="SMG25772.1"/>
    </source>
</evidence>
<dbReference type="CDD" id="cd03429">
    <property type="entry name" value="NUDIX_NADH_pyrophosphatase_Nudt13"/>
    <property type="match status" value="1"/>
</dbReference>
<dbReference type="RefSeq" id="WP_085549605.1">
    <property type="nucleotide sequence ID" value="NZ_FXAR01000004.1"/>
</dbReference>
<dbReference type="InterPro" id="IPR015797">
    <property type="entry name" value="NUDIX_hydrolase-like_dom_sf"/>
</dbReference>
<dbReference type="PROSITE" id="PS00893">
    <property type="entry name" value="NUDIX_BOX"/>
    <property type="match status" value="1"/>
</dbReference>
<evidence type="ECO:0000256" key="1">
    <source>
        <dbReference type="ARBA" id="ARBA00001946"/>
    </source>
</evidence>
<evidence type="ECO:0000256" key="6">
    <source>
        <dbReference type="ARBA" id="ARBA00022801"/>
    </source>
</evidence>
<evidence type="ECO:0000256" key="4">
    <source>
        <dbReference type="ARBA" id="ARBA00012381"/>
    </source>
</evidence>
<evidence type="ECO:0000313" key="14">
    <source>
        <dbReference type="Proteomes" id="UP000193309"/>
    </source>
</evidence>
<evidence type="ECO:0000256" key="10">
    <source>
        <dbReference type="RuleBase" id="RU003476"/>
    </source>
</evidence>
<evidence type="ECO:0000256" key="7">
    <source>
        <dbReference type="ARBA" id="ARBA00022842"/>
    </source>
</evidence>
<accession>A0A1X7JDJ3</accession>
<keyword evidence="7" id="KW-0460">Magnesium</keyword>
<reference evidence="14" key="2">
    <citation type="submission" date="2017-04" db="EMBL/GenBank/DDBJ databases">
        <authorList>
            <person name="Varghese N."/>
            <person name="Submissions S."/>
        </authorList>
    </citation>
    <scope>NUCLEOTIDE SEQUENCE [LARGE SCALE GENOMIC DNA]</scope>
    <source>
        <strain evidence="14">VDS</strain>
    </source>
</reference>
<dbReference type="OrthoDB" id="9791656at2"/>
<dbReference type="GO" id="GO:0005829">
    <property type="term" value="C:cytosol"/>
    <property type="evidence" value="ECO:0007669"/>
    <property type="project" value="TreeGrafter"/>
</dbReference>
<evidence type="ECO:0000256" key="8">
    <source>
        <dbReference type="ARBA" id="ARBA00023027"/>
    </source>
</evidence>